<organism evidence="1 2">
    <name type="scientific">Cohnella terricola</name>
    <dbReference type="NCBI Taxonomy" id="1289167"/>
    <lineage>
        <taxon>Bacteria</taxon>
        <taxon>Bacillati</taxon>
        <taxon>Bacillota</taxon>
        <taxon>Bacilli</taxon>
        <taxon>Bacillales</taxon>
        <taxon>Paenibacillaceae</taxon>
        <taxon>Cohnella</taxon>
    </lineage>
</organism>
<dbReference type="InterPro" id="IPR032675">
    <property type="entry name" value="LRR_dom_sf"/>
</dbReference>
<dbReference type="OrthoDB" id="9157385at2"/>
<sequence>MKKYSFNENIQAFEIDPQFIKEGVKQAEKKGYSSIRIISLNDNKGERYDLDLTPMEDKSFINAVSISNTFKVKNFNIDALYTLDKLTKLICNHEKIIFDYSMLHTIEELYIDYNEMSLNFSSLKALKHVTIFGLSENDCALIKGFHHLESLYLSGGNFESLNGVENLQNLRILKLNYCSKISDIKLVFNLQKLHTLHVEKCKRVNDIVVTNDNHSLENVFVSEVESLLFIEKLKNLKKLKFWNLKDGNLLPVIEKSPPLEEVDFFPDKKHYSHKKEQIEAILHRMNP</sequence>
<reference evidence="1 2" key="1">
    <citation type="submission" date="2019-07" db="EMBL/GenBank/DDBJ databases">
        <authorList>
            <person name="Kim J."/>
        </authorList>
    </citation>
    <scope>NUCLEOTIDE SEQUENCE [LARGE SCALE GENOMIC DNA]</scope>
    <source>
        <strain evidence="1 2">G13</strain>
    </source>
</reference>
<keyword evidence="2" id="KW-1185">Reference proteome</keyword>
<dbReference type="Proteomes" id="UP000316330">
    <property type="component" value="Unassembled WGS sequence"/>
</dbReference>
<dbReference type="Gene3D" id="3.80.10.10">
    <property type="entry name" value="Ribonuclease Inhibitor"/>
    <property type="match status" value="1"/>
</dbReference>
<comment type="caution">
    <text evidence="1">The sequence shown here is derived from an EMBL/GenBank/DDBJ whole genome shotgun (WGS) entry which is preliminary data.</text>
</comment>
<protein>
    <submittedName>
        <fullName evidence="1">Leucine-rich repeat domain-containing protein</fullName>
    </submittedName>
</protein>
<dbReference type="RefSeq" id="WP_144699592.1">
    <property type="nucleotide sequence ID" value="NZ_VNJJ01000003.1"/>
</dbReference>
<gene>
    <name evidence="1" type="ORF">FPZ45_06395</name>
</gene>
<name>A0A559JQC7_9BACL</name>
<proteinExistence type="predicted"/>
<evidence type="ECO:0000313" key="2">
    <source>
        <dbReference type="Proteomes" id="UP000316330"/>
    </source>
</evidence>
<dbReference type="SUPFAM" id="SSF52058">
    <property type="entry name" value="L domain-like"/>
    <property type="match status" value="1"/>
</dbReference>
<dbReference type="EMBL" id="VNJJ01000003">
    <property type="protein sequence ID" value="TVY02068.1"/>
    <property type="molecule type" value="Genomic_DNA"/>
</dbReference>
<dbReference type="AlphaFoldDB" id="A0A559JQC7"/>
<evidence type="ECO:0000313" key="1">
    <source>
        <dbReference type="EMBL" id="TVY02068.1"/>
    </source>
</evidence>
<accession>A0A559JQC7</accession>